<evidence type="ECO:0000313" key="4">
    <source>
        <dbReference type="EMBL" id="MFD2566782.1"/>
    </source>
</evidence>
<dbReference type="PANTHER" id="PTHR43727:SF3">
    <property type="entry name" value="GROUP IV DECARBOXYLASE"/>
    <property type="match status" value="1"/>
</dbReference>
<keyword evidence="2" id="KW-0663">Pyridoxal phosphate</keyword>
<proteinExistence type="predicted"/>
<dbReference type="PRINTS" id="PR01179">
    <property type="entry name" value="ODADCRBXLASE"/>
</dbReference>
<keyword evidence="4" id="KW-0413">Isomerase</keyword>
<dbReference type="InterPro" id="IPR022644">
    <property type="entry name" value="De-COase2_N"/>
</dbReference>
<sequence>MPNSGYYLFKEDVFNQNIEDIKNAFNSQHFDFTLGYSIKANYNELLIKSAYDKGVHFDCASLDEIKRLKELHVPSHAMWVNTSHLTNDLLDCLDKEGIFMFADSFLQLEQLKEFCTADQKVTVGVRICLQQHKSRFGIEASNENIAQLHSFFKEHKNIELKGLSIHYSTADRSISKFRSRVEEFVQLYANFFQDFTIDTLNFGGGFAGNMSLELAAQFEYTIPTWEEYAKVIKTTFAKNNIPHLKVLIEPGIALAADSFDFIAEVIDIKYNGGQHIALLNTSTLFLKPTGHSKDISFDIENPSTEKGVEKEYLLAGMSCMETDTLGVYKGHLQPGSRLRFKNVGSYTLSFRENFIFDQPEVIPLRVLDLQNTN</sequence>
<reference evidence="5" key="1">
    <citation type="journal article" date="2019" name="Int. J. Syst. Evol. Microbiol.">
        <title>The Global Catalogue of Microorganisms (GCM) 10K type strain sequencing project: providing services to taxonomists for standard genome sequencing and annotation.</title>
        <authorList>
            <consortium name="The Broad Institute Genomics Platform"/>
            <consortium name="The Broad Institute Genome Sequencing Center for Infectious Disease"/>
            <person name="Wu L."/>
            <person name="Ma J."/>
        </authorList>
    </citation>
    <scope>NUCLEOTIDE SEQUENCE [LARGE SCALE GENOMIC DNA]</scope>
    <source>
        <strain evidence="5">KCTC 52127</strain>
    </source>
</reference>
<gene>
    <name evidence="4" type="ORF">ACFSRZ_05335</name>
</gene>
<dbReference type="InterPro" id="IPR029066">
    <property type="entry name" value="PLP-binding_barrel"/>
</dbReference>
<keyword evidence="5" id="KW-1185">Reference proteome</keyword>
<accession>A0ABW5LTU6</accession>
<dbReference type="SUPFAM" id="SSF51419">
    <property type="entry name" value="PLP-binding barrel"/>
    <property type="match status" value="1"/>
</dbReference>
<dbReference type="InterPro" id="IPR000183">
    <property type="entry name" value="Orn/DAP/Arg_de-COase"/>
</dbReference>
<evidence type="ECO:0000256" key="2">
    <source>
        <dbReference type="ARBA" id="ARBA00022898"/>
    </source>
</evidence>
<evidence type="ECO:0000313" key="5">
    <source>
        <dbReference type="Proteomes" id="UP001597508"/>
    </source>
</evidence>
<name>A0ABW5LTU6_9FLAO</name>
<evidence type="ECO:0000259" key="3">
    <source>
        <dbReference type="Pfam" id="PF02784"/>
    </source>
</evidence>
<dbReference type="Gene3D" id="3.20.20.10">
    <property type="entry name" value="Alanine racemase"/>
    <property type="match status" value="1"/>
</dbReference>
<dbReference type="SUPFAM" id="SSF50621">
    <property type="entry name" value="Alanine racemase C-terminal domain-like"/>
    <property type="match status" value="1"/>
</dbReference>
<dbReference type="RefSeq" id="WP_379665485.1">
    <property type="nucleotide sequence ID" value="NZ_JBHULH010000001.1"/>
</dbReference>
<dbReference type="GO" id="GO:0008784">
    <property type="term" value="F:alanine racemase activity"/>
    <property type="evidence" value="ECO:0007669"/>
    <property type="project" value="UniProtKB-EC"/>
</dbReference>
<comment type="cofactor">
    <cofactor evidence="1">
        <name>pyridoxal 5'-phosphate</name>
        <dbReference type="ChEBI" id="CHEBI:597326"/>
    </cofactor>
</comment>
<feature type="domain" description="Orn/DAP/Arg decarboxylase 2 N-terminal" evidence="3">
    <location>
        <begin position="18"/>
        <end position="256"/>
    </location>
</feature>
<evidence type="ECO:0000256" key="1">
    <source>
        <dbReference type="ARBA" id="ARBA00001933"/>
    </source>
</evidence>
<comment type="caution">
    <text evidence="4">The sequence shown here is derived from an EMBL/GenBank/DDBJ whole genome shotgun (WGS) entry which is preliminary data.</text>
</comment>
<dbReference type="Pfam" id="PF02784">
    <property type="entry name" value="Orn_Arg_deC_N"/>
    <property type="match status" value="1"/>
</dbReference>
<dbReference type="EMBL" id="JBHULH010000001">
    <property type="protein sequence ID" value="MFD2566782.1"/>
    <property type="molecule type" value="Genomic_DNA"/>
</dbReference>
<dbReference type="InterPro" id="IPR009006">
    <property type="entry name" value="Ala_racemase/Decarboxylase_C"/>
</dbReference>
<protein>
    <submittedName>
        <fullName evidence="4">Alanine racemase</fullName>
        <ecNumber evidence="4">5.1.1.1</ecNumber>
    </submittedName>
</protein>
<dbReference type="PANTHER" id="PTHR43727">
    <property type="entry name" value="DIAMINOPIMELATE DECARBOXYLASE"/>
    <property type="match status" value="1"/>
</dbReference>
<dbReference type="Gene3D" id="2.40.37.10">
    <property type="entry name" value="Lyase, Ornithine Decarboxylase, Chain A, domain 1"/>
    <property type="match status" value="1"/>
</dbReference>
<organism evidence="4 5">
    <name type="scientific">Pseudotenacibaculum haliotis</name>
    <dbReference type="NCBI Taxonomy" id="1862138"/>
    <lineage>
        <taxon>Bacteria</taxon>
        <taxon>Pseudomonadati</taxon>
        <taxon>Bacteroidota</taxon>
        <taxon>Flavobacteriia</taxon>
        <taxon>Flavobacteriales</taxon>
        <taxon>Flavobacteriaceae</taxon>
        <taxon>Pseudotenacibaculum</taxon>
    </lineage>
</organism>
<dbReference type="EC" id="5.1.1.1" evidence="4"/>
<dbReference type="Proteomes" id="UP001597508">
    <property type="component" value="Unassembled WGS sequence"/>
</dbReference>